<comment type="cofactor">
    <cofactor evidence="1">
        <name>a divalent metal cation</name>
        <dbReference type="ChEBI" id="CHEBI:60240"/>
    </cofactor>
</comment>
<evidence type="ECO:0000256" key="7">
    <source>
        <dbReference type="ARBA" id="ARBA00023242"/>
    </source>
</evidence>
<name>A0AAW0MPP4_9GOBI</name>
<evidence type="ECO:0000313" key="11">
    <source>
        <dbReference type="Proteomes" id="UP001460270"/>
    </source>
</evidence>
<gene>
    <name evidence="10" type="ORF">WMY93_033160</name>
</gene>
<evidence type="ECO:0000313" key="10">
    <source>
        <dbReference type="EMBL" id="KAK7880178.1"/>
    </source>
</evidence>
<dbReference type="Proteomes" id="UP001460270">
    <property type="component" value="Unassembled WGS sequence"/>
</dbReference>
<evidence type="ECO:0000256" key="1">
    <source>
        <dbReference type="ARBA" id="ARBA00001968"/>
    </source>
</evidence>
<comment type="similarity">
    <text evidence="3">Belongs to the HARBI1 family.</text>
</comment>
<keyword evidence="7" id="KW-0539">Nucleus</keyword>
<evidence type="ECO:0000256" key="4">
    <source>
        <dbReference type="ARBA" id="ARBA00022722"/>
    </source>
</evidence>
<comment type="caution">
    <text evidence="10">The sequence shown here is derived from an EMBL/GenBank/DDBJ whole genome shotgun (WGS) entry which is preliminary data.</text>
</comment>
<proteinExistence type="inferred from homology"/>
<dbReference type="Pfam" id="PF13359">
    <property type="entry name" value="DDE_Tnp_4"/>
    <property type="match status" value="1"/>
</dbReference>
<evidence type="ECO:0000256" key="2">
    <source>
        <dbReference type="ARBA" id="ARBA00004123"/>
    </source>
</evidence>
<accession>A0AAW0MPP4</accession>
<organism evidence="10 11">
    <name type="scientific">Mugilogobius chulae</name>
    <name type="common">yellowstripe goby</name>
    <dbReference type="NCBI Taxonomy" id="88201"/>
    <lineage>
        <taxon>Eukaryota</taxon>
        <taxon>Metazoa</taxon>
        <taxon>Chordata</taxon>
        <taxon>Craniata</taxon>
        <taxon>Vertebrata</taxon>
        <taxon>Euteleostomi</taxon>
        <taxon>Actinopterygii</taxon>
        <taxon>Neopterygii</taxon>
        <taxon>Teleostei</taxon>
        <taxon>Neoteleostei</taxon>
        <taxon>Acanthomorphata</taxon>
        <taxon>Gobiaria</taxon>
        <taxon>Gobiiformes</taxon>
        <taxon>Gobioidei</taxon>
        <taxon>Gobiidae</taxon>
        <taxon>Gobionellinae</taxon>
        <taxon>Mugilogobius</taxon>
    </lineage>
</organism>
<keyword evidence="4" id="KW-0540">Nuclease</keyword>
<dbReference type="PANTHER" id="PTHR22930:SF289">
    <property type="entry name" value="DDE TNP4 DOMAIN-CONTAINING PROTEIN-RELATED"/>
    <property type="match status" value="1"/>
</dbReference>
<keyword evidence="5" id="KW-0479">Metal-binding</keyword>
<dbReference type="GO" id="GO:0004518">
    <property type="term" value="F:nuclease activity"/>
    <property type="evidence" value="ECO:0007669"/>
    <property type="project" value="UniProtKB-KW"/>
</dbReference>
<evidence type="ECO:0000259" key="9">
    <source>
        <dbReference type="Pfam" id="PF13359"/>
    </source>
</evidence>
<dbReference type="GO" id="GO:0016787">
    <property type="term" value="F:hydrolase activity"/>
    <property type="evidence" value="ECO:0007669"/>
    <property type="project" value="UniProtKB-KW"/>
</dbReference>
<evidence type="ECO:0000256" key="8">
    <source>
        <dbReference type="SAM" id="MobiDB-lite"/>
    </source>
</evidence>
<evidence type="ECO:0000256" key="6">
    <source>
        <dbReference type="ARBA" id="ARBA00022801"/>
    </source>
</evidence>
<dbReference type="EMBL" id="JBBPFD010000133">
    <property type="protein sequence ID" value="KAK7880178.1"/>
    <property type="molecule type" value="Genomic_DNA"/>
</dbReference>
<reference evidence="11" key="1">
    <citation type="submission" date="2024-04" db="EMBL/GenBank/DDBJ databases">
        <title>Salinicola lusitanus LLJ914,a marine bacterium isolated from the Okinawa Trough.</title>
        <authorList>
            <person name="Li J."/>
        </authorList>
    </citation>
    <scope>NUCLEOTIDE SEQUENCE [LARGE SCALE GENOMIC DNA]</scope>
</reference>
<keyword evidence="6" id="KW-0378">Hydrolase</keyword>
<evidence type="ECO:0000256" key="3">
    <source>
        <dbReference type="ARBA" id="ARBA00006958"/>
    </source>
</evidence>
<evidence type="ECO:0000256" key="5">
    <source>
        <dbReference type="ARBA" id="ARBA00022723"/>
    </source>
</evidence>
<dbReference type="GO" id="GO:0005634">
    <property type="term" value="C:nucleus"/>
    <property type="evidence" value="ECO:0007669"/>
    <property type="project" value="UniProtKB-SubCell"/>
</dbReference>
<feature type="domain" description="DDE Tnp4" evidence="9">
    <location>
        <begin position="56"/>
        <end position="209"/>
    </location>
</feature>
<feature type="region of interest" description="Disordered" evidence="8">
    <location>
        <begin position="219"/>
        <end position="240"/>
    </location>
</feature>
<protein>
    <recommendedName>
        <fullName evidence="9">DDE Tnp4 domain-containing protein</fullName>
    </recommendedName>
</protein>
<dbReference type="InterPro" id="IPR045249">
    <property type="entry name" value="HARBI1-like"/>
</dbReference>
<keyword evidence="11" id="KW-1185">Reference proteome</keyword>
<comment type="subcellular location">
    <subcellularLocation>
        <location evidence="2">Nucleus</location>
    </subcellularLocation>
</comment>
<sequence length="269" mass="30416">MPVLQVYLDTDQDLRSDYRLTRESMNTLMREELEDIGKSFGRLARHKAFEKAVGAVDGCHIRIKPPNHNKEDYFNYKQFYSIHMQAICDFSGQFLNIFIGFPGSVHDTRVLKNSPVYVHAQYPPAGYFLLGDGGYPCIQWPIAIITPYKLPLQNRVEERFNNCHGRARGVIERAFGMMKARWRTTMFKALEVKVGFCTDVVTACAFLHNICLSNGDVLEPDVENDDPPPPMPPGDAGQEASGNMLRARLSAQVSAPLVLQPHLAEHDYI</sequence>
<dbReference type="GO" id="GO:0046872">
    <property type="term" value="F:metal ion binding"/>
    <property type="evidence" value="ECO:0007669"/>
    <property type="project" value="UniProtKB-KW"/>
</dbReference>
<dbReference type="PANTHER" id="PTHR22930">
    <property type="match status" value="1"/>
</dbReference>
<dbReference type="InterPro" id="IPR027806">
    <property type="entry name" value="HARBI1_dom"/>
</dbReference>
<dbReference type="AlphaFoldDB" id="A0AAW0MPP4"/>